<reference evidence="2" key="1">
    <citation type="submission" date="2023-03" db="EMBL/GenBank/DDBJ databases">
        <title>Massive genome expansion in bonnet fungi (Mycena s.s.) driven by repeated elements and novel gene families across ecological guilds.</title>
        <authorList>
            <consortium name="Lawrence Berkeley National Laboratory"/>
            <person name="Harder C.B."/>
            <person name="Miyauchi S."/>
            <person name="Viragh M."/>
            <person name="Kuo A."/>
            <person name="Thoen E."/>
            <person name="Andreopoulos B."/>
            <person name="Lu D."/>
            <person name="Skrede I."/>
            <person name="Drula E."/>
            <person name="Henrissat B."/>
            <person name="Morin E."/>
            <person name="Kohler A."/>
            <person name="Barry K."/>
            <person name="LaButti K."/>
            <person name="Morin E."/>
            <person name="Salamov A."/>
            <person name="Lipzen A."/>
            <person name="Mereny Z."/>
            <person name="Hegedus B."/>
            <person name="Baldrian P."/>
            <person name="Stursova M."/>
            <person name="Weitz H."/>
            <person name="Taylor A."/>
            <person name="Grigoriev I.V."/>
            <person name="Nagy L.G."/>
            <person name="Martin F."/>
            <person name="Kauserud H."/>
        </authorList>
    </citation>
    <scope>NUCLEOTIDE SEQUENCE</scope>
    <source>
        <strain evidence="2">CBHHK173m</strain>
    </source>
</reference>
<keyword evidence="4" id="KW-1185">Reference proteome</keyword>
<name>A0AAD6UHP3_9AGAR</name>
<protein>
    <submittedName>
        <fullName evidence="2">Uncharacterized protein</fullName>
    </submittedName>
</protein>
<proteinExistence type="predicted"/>
<comment type="caution">
    <text evidence="2">The sequence shown here is derived from an EMBL/GenBank/DDBJ whole genome shotgun (WGS) entry which is preliminary data.</text>
</comment>
<evidence type="ECO:0000313" key="4">
    <source>
        <dbReference type="Proteomes" id="UP001222325"/>
    </source>
</evidence>
<feature type="region of interest" description="Disordered" evidence="1">
    <location>
        <begin position="237"/>
        <end position="266"/>
    </location>
</feature>
<dbReference type="EMBL" id="JARJCN010000007">
    <property type="protein sequence ID" value="KAJ7099411.1"/>
    <property type="molecule type" value="Genomic_DNA"/>
</dbReference>
<evidence type="ECO:0000313" key="2">
    <source>
        <dbReference type="EMBL" id="KAJ7099408.1"/>
    </source>
</evidence>
<dbReference type="EMBL" id="JARJCN010000007">
    <property type="protein sequence ID" value="KAJ7099408.1"/>
    <property type="molecule type" value="Genomic_DNA"/>
</dbReference>
<dbReference type="Proteomes" id="UP001222325">
    <property type="component" value="Unassembled WGS sequence"/>
</dbReference>
<evidence type="ECO:0000256" key="1">
    <source>
        <dbReference type="SAM" id="MobiDB-lite"/>
    </source>
</evidence>
<gene>
    <name evidence="2" type="ORF">B0H15DRAFT_944826</name>
    <name evidence="3" type="ORF">B0H15DRAFT_944830</name>
</gene>
<organism evidence="2 4">
    <name type="scientific">Mycena belliarum</name>
    <dbReference type="NCBI Taxonomy" id="1033014"/>
    <lineage>
        <taxon>Eukaryota</taxon>
        <taxon>Fungi</taxon>
        <taxon>Dikarya</taxon>
        <taxon>Basidiomycota</taxon>
        <taxon>Agaricomycotina</taxon>
        <taxon>Agaricomycetes</taxon>
        <taxon>Agaricomycetidae</taxon>
        <taxon>Agaricales</taxon>
        <taxon>Marasmiineae</taxon>
        <taxon>Mycenaceae</taxon>
        <taxon>Mycena</taxon>
    </lineage>
</organism>
<feature type="region of interest" description="Disordered" evidence="1">
    <location>
        <begin position="1"/>
        <end position="20"/>
    </location>
</feature>
<accession>A0AAD6UHP3</accession>
<sequence length="266" mass="28334">MSIFDAGGPRPAGPQDSNHIRGGIQRAHLKLHLRFPTAPMVANAIARRNTSELTAHPSFSAASSLSESSTETANSKIPKYAYSKILATQGSPAFDAQLLGERLMREYGGFALTFDTALGMARPLGSDPLGVTATRRCCPRSGCALRHLDHWRKLDTLRPSQIAASFHREPPPPPPSTLPDLSLLCCRLGQYPSISGFPAHTALDLGPTELAPNGHHLHPSAAALFVAGTGHVLRRLSNPPLTPGSRSPRIAPNSCRLTDAPRSSGL</sequence>
<evidence type="ECO:0000313" key="3">
    <source>
        <dbReference type="EMBL" id="KAJ7099411.1"/>
    </source>
</evidence>
<dbReference type="AlphaFoldDB" id="A0AAD6UHP3"/>